<proteinExistence type="predicted"/>
<gene>
    <name evidence="2" type="ORF">EDD29_7741</name>
</gene>
<keyword evidence="3" id="KW-1185">Reference proteome</keyword>
<feature type="region of interest" description="Disordered" evidence="1">
    <location>
        <begin position="128"/>
        <end position="166"/>
    </location>
</feature>
<evidence type="ECO:0000313" key="2">
    <source>
        <dbReference type="EMBL" id="ROO90028.1"/>
    </source>
</evidence>
<dbReference type="Proteomes" id="UP000272400">
    <property type="component" value="Unassembled WGS sequence"/>
</dbReference>
<feature type="region of interest" description="Disordered" evidence="1">
    <location>
        <begin position="81"/>
        <end position="110"/>
    </location>
</feature>
<dbReference type="AlphaFoldDB" id="A0A3N1DA96"/>
<feature type="compositionally biased region" description="Basic and acidic residues" evidence="1">
    <location>
        <begin position="146"/>
        <end position="156"/>
    </location>
</feature>
<feature type="region of interest" description="Disordered" evidence="1">
    <location>
        <begin position="1"/>
        <end position="23"/>
    </location>
</feature>
<dbReference type="RefSeq" id="WP_123669038.1">
    <property type="nucleotide sequence ID" value="NZ_RJKE01000001.1"/>
</dbReference>
<sequence length="181" mass="19504">MCDRIGTPPPRSASSTANNAPRPLDQRALRASFPEVLALWFGESTRVWRALVPLSGRDTWITAPTLETLGHALWTTLRTRPPSAPALPGPYATRATPFPDPARAPRPLPPHPAPVISPAPGTLRAPTPRPAHTLIPAADPPPQPADDYRPGLDRSRRAPAPKRPGLLARFGNRLRSHLTAA</sequence>
<evidence type="ECO:0000256" key="1">
    <source>
        <dbReference type="SAM" id="MobiDB-lite"/>
    </source>
</evidence>
<comment type="caution">
    <text evidence="2">The sequence shown here is derived from an EMBL/GenBank/DDBJ whole genome shotgun (WGS) entry which is preliminary data.</text>
</comment>
<organism evidence="2 3">
    <name type="scientific">Actinocorallia herbida</name>
    <dbReference type="NCBI Taxonomy" id="58109"/>
    <lineage>
        <taxon>Bacteria</taxon>
        <taxon>Bacillati</taxon>
        <taxon>Actinomycetota</taxon>
        <taxon>Actinomycetes</taxon>
        <taxon>Streptosporangiales</taxon>
        <taxon>Thermomonosporaceae</taxon>
        <taxon>Actinocorallia</taxon>
    </lineage>
</organism>
<name>A0A3N1DA96_9ACTN</name>
<protein>
    <submittedName>
        <fullName evidence="2">Uncharacterized protein</fullName>
    </submittedName>
</protein>
<reference evidence="2 3" key="1">
    <citation type="submission" date="2018-11" db="EMBL/GenBank/DDBJ databases">
        <title>Sequencing the genomes of 1000 actinobacteria strains.</title>
        <authorList>
            <person name="Klenk H.-P."/>
        </authorList>
    </citation>
    <scope>NUCLEOTIDE SEQUENCE [LARGE SCALE GENOMIC DNA]</scope>
    <source>
        <strain evidence="2 3">DSM 44254</strain>
    </source>
</reference>
<dbReference type="EMBL" id="RJKE01000001">
    <property type="protein sequence ID" value="ROO90028.1"/>
    <property type="molecule type" value="Genomic_DNA"/>
</dbReference>
<evidence type="ECO:0000313" key="3">
    <source>
        <dbReference type="Proteomes" id="UP000272400"/>
    </source>
</evidence>
<feature type="compositionally biased region" description="Pro residues" evidence="1">
    <location>
        <begin position="98"/>
        <end position="110"/>
    </location>
</feature>
<accession>A0A3N1DA96</accession>
<dbReference type="OrthoDB" id="3482046at2"/>